<dbReference type="InterPro" id="IPR002563">
    <property type="entry name" value="Flavin_Rdtase-like_dom"/>
</dbReference>
<keyword evidence="2" id="KW-0560">Oxidoreductase</keyword>
<dbReference type="PANTHER" id="PTHR30466:SF11">
    <property type="entry name" value="FLAVIN-DEPENDENT MONOOXYGENASE, REDUCTASE SUBUNIT HSAB"/>
    <property type="match status" value="1"/>
</dbReference>
<reference evidence="4 5" key="1">
    <citation type="submission" date="2019-03" db="EMBL/GenBank/DDBJ databases">
        <title>Genomic analyses of the natural microbiome of Caenorhabditis elegans.</title>
        <authorList>
            <person name="Samuel B."/>
        </authorList>
    </citation>
    <scope>NUCLEOTIDE SEQUENCE [LARGE SCALE GENOMIC DNA]</scope>
    <source>
        <strain evidence="4 5">JUb18</strain>
    </source>
</reference>
<evidence type="ECO:0000256" key="1">
    <source>
        <dbReference type="ARBA" id="ARBA00008898"/>
    </source>
</evidence>
<accession>A0A4R6S8C0</accession>
<evidence type="ECO:0000313" key="5">
    <source>
        <dbReference type="Proteomes" id="UP000295601"/>
    </source>
</evidence>
<evidence type="ECO:0000259" key="3">
    <source>
        <dbReference type="SMART" id="SM00903"/>
    </source>
</evidence>
<dbReference type="InterPro" id="IPR012349">
    <property type="entry name" value="Split_barrel_FMN-bd"/>
</dbReference>
<protein>
    <submittedName>
        <fullName evidence="4">Flavin reductase (DIM6/NTAB) family NADH-FMN oxidoreductase RutF</fullName>
    </submittedName>
</protein>
<sequence>MREQFKAAMRQWHTGICLVTSAGNGGRPIGLVCTSFTSLSLDPVLVSWAVDHASSSIDAWRAAGSYALHVLPPSERPLDHPLVAAFAQRGGDKFRGLDFALNHHGDPVFPGLATRFDCVLHERITVGDHDLMIGRPTAITHPPQNRAS</sequence>
<dbReference type="EMBL" id="SNYA01000001">
    <property type="protein sequence ID" value="TDP95673.1"/>
    <property type="molecule type" value="Genomic_DNA"/>
</dbReference>
<evidence type="ECO:0000256" key="2">
    <source>
        <dbReference type="ARBA" id="ARBA00023002"/>
    </source>
</evidence>
<keyword evidence="5" id="KW-1185">Reference proteome</keyword>
<dbReference type="SMART" id="SM00903">
    <property type="entry name" value="Flavin_Reduct"/>
    <property type="match status" value="1"/>
</dbReference>
<dbReference type="InterPro" id="IPR050268">
    <property type="entry name" value="NADH-dep_flavin_reductase"/>
</dbReference>
<dbReference type="AlphaFoldDB" id="A0A4R6S8C0"/>
<dbReference type="SUPFAM" id="SSF50475">
    <property type="entry name" value="FMN-binding split barrel"/>
    <property type="match status" value="1"/>
</dbReference>
<dbReference type="GO" id="GO:0042602">
    <property type="term" value="F:riboflavin reductase (NADPH) activity"/>
    <property type="evidence" value="ECO:0007669"/>
    <property type="project" value="TreeGrafter"/>
</dbReference>
<name>A0A4R6S8C0_9MICO</name>
<dbReference type="Gene3D" id="2.30.110.10">
    <property type="entry name" value="Electron Transport, Fmn-binding Protein, Chain A"/>
    <property type="match status" value="1"/>
</dbReference>
<evidence type="ECO:0000313" key="4">
    <source>
        <dbReference type="EMBL" id="TDP95673.1"/>
    </source>
</evidence>
<comment type="caution">
    <text evidence="4">The sequence shown here is derived from an EMBL/GenBank/DDBJ whole genome shotgun (WGS) entry which is preliminary data.</text>
</comment>
<proteinExistence type="inferred from homology"/>
<dbReference type="Pfam" id="PF01613">
    <property type="entry name" value="Flavin_Reduct"/>
    <property type="match status" value="1"/>
</dbReference>
<dbReference type="GO" id="GO:0010181">
    <property type="term" value="F:FMN binding"/>
    <property type="evidence" value="ECO:0007669"/>
    <property type="project" value="InterPro"/>
</dbReference>
<dbReference type="RefSeq" id="WP_132201808.1">
    <property type="nucleotide sequence ID" value="NZ_JAOQNO010000001.1"/>
</dbReference>
<dbReference type="Proteomes" id="UP000295601">
    <property type="component" value="Unassembled WGS sequence"/>
</dbReference>
<feature type="domain" description="Flavin reductase like" evidence="3">
    <location>
        <begin position="9"/>
        <end position="147"/>
    </location>
</feature>
<dbReference type="OrthoDB" id="9792858at2"/>
<gene>
    <name evidence="4" type="ORF">EDF62_0367</name>
</gene>
<dbReference type="PANTHER" id="PTHR30466">
    <property type="entry name" value="FLAVIN REDUCTASE"/>
    <property type="match status" value="1"/>
</dbReference>
<comment type="similarity">
    <text evidence="1">Belongs to the non-flavoprotein flavin reductase family.</text>
</comment>
<organism evidence="4 5">
    <name type="scientific">Leucobacter luti</name>
    <dbReference type="NCBI Taxonomy" id="340320"/>
    <lineage>
        <taxon>Bacteria</taxon>
        <taxon>Bacillati</taxon>
        <taxon>Actinomycetota</taxon>
        <taxon>Actinomycetes</taxon>
        <taxon>Micrococcales</taxon>
        <taxon>Microbacteriaceae</taxon>
        <taxon>Leucobacter</taxon>
    </lineage>
</organism>